<comment type="caution">
    <text evidence="2">The sequence shown here is derived from an EMBL/GenBank/DDBJ whole genome shotgun (WGS) entry which is preliminary data.</text>
</comment>
<keyword evidence="1" id="KW-0472">Membrane</keyword>
<feature type="transmembrane region" description="Helical" evidence="1">
    <location>
        <begin position="220"/>
        <end position="244"/>
    </location>
</feature>
<evidence type="ECO:0000256" key="1">
    <source>
        <dbReference type="SAM" id="Phobius"/>
    </source>
</evidence>
<keyword evidence="1" id="KW-0812">Transmembrane</keyword>
<protein>
    <submittedName>
        <fullName evidence="2">Uncharacterized protein</fullName>
    </submittedName>
</protein>
<dbReference type="AlphaFoldDB" id="A0A0F9MY37"/>
<reference evidence="2" key="1">
    <citation type="journal article" date="2015" name="Nature">
        <title>Complex archaea that bridge the gap between prokaryotes and eukaryotes.</title>
        <authorList>
            <person name="Spang A."/>
            <person name="Saw J.H."/>
            <person name="Jorgensen S.L."/>
            <person name="Zaremba-Niedzwiedzka K."/>
            <person name="Martijn J."/>
            <person name="Lind A.E."/>
            <person name="van Eijk R."/>
            <person name="Schleper C."/>
            <person name="Guy L."/>
            <person name="Ettema T.J."/>
        </authorList>
    </citation>
    <scope>NUCLEOTIDE SEQUENCE</scope>
</reference>
<dbReference type="EMBL" id="LAZR01009180">
    <property type="protein sequence ID" value="KKM74187.1"/>
    <property type="molecule type" value="Genomic_DNA"/>
</dbReference>
<feature type="transmembrane region" description="Helical" evidence="1">
    <location>
        <begin position="264"/>
        <end position="297"/>
    </location>
</feature>
<sequence length="326" mass="37505">MTNAKKDSSEESFYQIQKVYLIIIAIEVLIDRTFYRVGTAFIPGKVYDTVMILGNFSRIMMVLLNFTLLGFFMYKNRNHMNKILLIVIIFQTFLFLTSYLLYWLRFEMPIFVSLLSLLIGMLIINFLMIQKIISSEFEGEDRKISIFHNVILVCILLIFDLAMFHEIMFVLHSIFTIPPDFHVIMFIISQVLSFTIFGPLVFILPFTFREKINLKGFVRKIPLIVILIGVISILGFVNSGLIIATEEHPNLIGAPQIFGWSAIYISGFTVIASSMLLLSWSIISLGLLLFGIYFLWIIGKTRKNQSLKQLSYGIFILLCSAFMFVG</sequence>
<feature type="transmembrane region" description="Helical" evidence="1">
    <location>
        <begin position="12"/>
        <end position="30"/>
    </location>
</feature>
<proteinExistence type="predicted"/>
<feature type="transmembrane region" description="Helical" evidence="1">
    <location>
        <begin position="309"/>
        <end position="325"/>
    </location>
</feature>
<feature type="transmembrane region" description="Helical" evidence="1">
    <location>
        <begin position="110"/>
        <end position="129"/>
    </location>
</feature>
<evidence type="ECO:0000313" key="2">
    <source>
        <dbReference type="EMBL" id="KKM74187.1"/>
    </source>
</evidence>
<name>A0A0F9MY37_9ZZZZ</name>
<organism evidence="2">
    <name type="scientific">marine sediment metagenome</name>
    <dbReference type="NCBI Taxonomy" id="412755"/>
    <lineage>
        <taxon>unclassified sequences</taxon>
        <taxon>metagenomes</taxon>
        <taxon>ecological metagenomes</taxon>
    </lineage>
</organism>
<feature type="transmembrane region" description="Helical" evidence="1">
    <location>
        <begin position="181"/>
        <end position="208"/>
    </location>
</feature>
<feature type="transmembrane region" description="Helical" evidence="1">
    <location>
        <begin position="83"/>
        <end position="104"/>
    </location>
</feature>
<feature type="transmembrane region" description="Helical" evidence="1">
    <location>
        <begin position="150"/>
        <end position="175"/>
    </location>
</feature>
<feature type="non-terminal residue" evidence="2">
    <location>
        <position position="326"/>
    </location>
</feature>
<gene>
    <name evidence="2" type="ORF">LCGC14_1402830</name>
</gene>
<accession>A0A0F9MY37</accession>
<feature type="transmembrane region" description="Helical" evidence="1">
    <location>
        <begin position="50"/>
        <end position="71"/>
    </location>
</feature>
<keyword evidence="1" id="KW-1133">Transmembrane helix</keyword>